<protein>
    <submittedName>
        <fullName evidence="2">Uncharacterized protein</fullName>
    </submittedName>
</protein>
<dbReference type="Proteomes" id="UP000004995">
    <property type="component" value="Unassembled WGS sequence"/>
</dbReference>
<evidence type="ECO:0000256" key="1">
    <source>
        <dbReference type="SAM" id="MobiDB-lite"/>
    </source>
</evidence>
<evidence type="ECO:0000313" key="3">
    <source>
        <dbReference type="Proteomes" id="UP000004995"/>
    </source>
</evidence>
<name>K3YBG2_SETIT</name>
<dbReference type="EnsemblPlants" id="KQK97425">
    <property type="protein sequence ID" value="KQK97425"/>
    <property type="gene ID" value="SETIT_011556mg"/>
</dbReference>
<dbReference type="InParanoid" id="K3YBG2"/>
<reference evidence="2" key="2">
    <citation type="submission" date="2018-08" db="UniProtKB">
        <authorList>
            <consortium name="EnsemblPlants"/>
        </authorList>
    </citation>
    <scope>IDENTIFICATION</scope>
    <source>
        <strain evidence="2">Yugu1</strain>
    </source>
</reference>
<feature type="region of interest" description="Disordered" evidence="1">
    <location>
        <begin position="1"/>
        <end position="22"/>
    </location>
</feature>
<sequence>MNREQHFHAGITDTSANPDYSQGVSTENYTGNCFRVSVKLVYSRAQQTSPLGSLLGWALVHLMKSCKQS</sequence>
<keyword evidence="3" id="KW-1185">Reference proteome</keyword>
<feature type="compositionally biased region" description="Polar residues" evidence="1">
    <location>
        <begin position="12"/>
        <end position="22"/>
    </location>
</feature>
<dbReference type="EMBL" id="AGNK02004362">
    <property type="status" value="NOT_ANNOTATED_CDS"/>
    <property type="molecule type" value="Genomic_DNA"/>
</dbReference>
<accession>K3YBG2</accession>
<proteinExistence type="predicted"/>
<organism evidence="2 3">
    <name type="scientific">Setaria italica</name>
    <name type="common">Foxtail millet</name>
    <name type="synonym">Panicum italicum</name>
    <dbReference type="NCBI Taxonomy" id="4555"/>
    <lineage>
        <taxon>Eukaryota</taxon>
        <taxon>Viridiplantae</taxon>
        <taxon>Streptophyta</taxon>
        <taxon>Embryophyta</taxon>
        <taxon>Tracheophyta</taxon>
        <taxon>Spermatophyta</taxon>
        <taxon>Magnoliopsida</taxon>
        <taxon>Liliopsida</taxon>
        <taxon>Poales</taxon>
        <taxon>Poaceae</taxon>
        <taxon>PACMAD clade</taxon>
        <taxon>Panicoideae</taxon>
        <taxon>Panicodae</taxon>
        <taxon>Paniceae</taxon>
        <taxon>Cenchrinae</taxon>
        <taxon>Setaria</taxon>
    </lineage>
</organism>
<reference evidence="3" key="1">
    <citation type="journal article" date="2012" name="Nat. Biotechnol.">
        <title>Reference genome sequence of the model plant Setaria.</title>
        <authorList>
            <person name="Bennetzen J.L."/>
            <person name="Schmutz J."/>
            <person name="Wang H."/>
            <person name="Percifield R."/>
            <person name="Hawkins J."/>
            <person name="Pontaroli A.C."/>
            <person name="Estep M."/>
            <person name="Feng L."/>
            <person name="Vaughn J.N."/>
            <person name="Grimwood J."/>
            <person name="Jenkins J."/>
            <person name="Barry K."/>
            <person name="Lindquist E."/>
            <person name="Hellsten U."/>
            <person name="Deshpande S."/>
            <person name="Wang X."/>
            <person name="Wu X."/>
            <person name="Mitros T."/>
            <person name="Triplett J."/>
            <person name="Yang X."/>
            <person name="Ye C.Y."/>
            <person name="Mauro-Herrera M."/>
            <person name="Wang L."/>
            <person name="Li P."/>
            <person name="Sharma M."/>
            <person name="Sharma R."/>
            <person name="Ronald P.C."/>
            <person name="Panaud O."/>
            <person name="Kellogg E.A."/>
            <person name="Brutnell T.P."/>
            <person name="Doust A.N."/>
            <person name="Tuskan G.A."/>
            <person name="Rokhsar D."/>
            <person name="Devos K.M."/>
        </authorList>
    </citation>
    <scope>NUCLEOTIDE SEQUENCE [LARGE SCALE GENOMIC DNA]</scope>
    <source>
        <strain evidence="3">cv. Yugu1</strain>
    </source>
</reference>
<dbReference type="AlphaFoldDB" id="K3YBG2"/>
<dbReference type="HOGENOM" id="CLU_2780679_0_0_1"/>
<evidence type="ECO:0000313" key="2">
    <source>
        <dbReference type="EnsemblPlants" id="KQK97425"/>
    </source>
</evidence>
<dbReference type="Gramene" id="KQK97425">
    <property type="protein sequence ID" value="KQK97425"/>
    <property type="gene ID" value="SETIT_011556mg"/>
</dbReference>